<dbReference type="GO" id="GO:0043130">
    <property type="term" value="F:ubiquitin binding"/>
    <property type="evidence" value="ECO:0007669"/>
    <property type="project" value="TreeGrafter"/>
</dbReference>
<gene>
    <name evidence="3" type="ordered locus">ANT_01530</name>
</gene>
<dbReference type="InterPro" id="IPR032350">
    <property type="entry name" value="Nbr1_FW"/>
</dbReference>
<dbReference type="EMBL" id="AP012029">
    <property type="protein sequence ID" value="BAJ62187.1"/>
    <property type="molecule type" value="Genomic_DNA"/>
</dbReference>
<dbReference type="CDD" id="cd14947">
    <property type="entry name" value="NBR1_like"/>
    <property type="match status" value="1"/>
</dbReference>
<dbReference type="STRING" id="926569.ANT_01530"/>
<dbReference type="Pfam" id="PF16158">
    <property type="entry name" value="N_BRCA1_IG"/>
    <property type="match status" value="1"/>
</dbReference>
<feature type="chain" id="PRO_5003228500" description="Nbr1 FW domain-containing protein" evidence="1">
    <location>
        <begin position="19"/>
        <end position="164"/>
    </location>
</feature>
<dbReference type="InParanoid" id="E8MZ44"/>
<reference evidence="3 4" key="1">
    <citation type="submission" date="2010-12" db="EMBL/GenBank/DDBJ databases">
        <title>Whole genome sequence of Anaerolinea thermophila UNI-1.</title>
        <authorList>
            <person name="Narita-Yamada S."/>
            <person name="Kishi E."/>
            <person name="Watanabe Y."/>
            <person name="Takasaki K."/>
            <person name="Ankai A."/>
            <person name="Oguchi A."/>
            <person name="Fukui S."/>
            <person name="Takahashi M."/>
            <person name="Yashiro I."/>
            <person name="Hosoyama A."/>
            <person name="Sekiguchi Y."/>
            <person name="Hanada S."/>
            <person name="Fujita N."/>
        </authorList>
    </citation>
    <scope>NUCLEOTIDE SEQUENCE [LARGE SCALE GENOMIC DNA]</scope>
    <source>
        <strain evidence="4">DSM 14523 / JCM 11388 / NBRC 100420 / UNI-1</strain>
    </source>
</reference>
<feature type="domain" description="Nbr1 FW" evidence="2">
    <location>
        <begin position="66"/>
        <end position="163"/>
    </location>
</feature>
<dbReference type="PANTHER" id="PTHR20930">
    <property type="entry name" value="OVARIAN CARCINOMA ANTIGEN CA125-RELATED"/>
    <property type="match status" value="1"/>
</dbReference>
<evidence type="ECO:0000313" key="4">
    <source>
        <dbReference type="Proteomes" id="UP000008922"/>
    </source>
</evidence>
<proteinExistence type="predicted"/>
<evidence type="ECO:0000259" key="2">
    <source>
        <dbReference type="Pfam" id="PF16158"/>
    </source>
</evidence>
<dbReference type="PANTHER" id="PTHR20930:SF2">
    <property type="entry name" value="NEXT TO BRCA1 GENE 1 PROTEIN"/>
    <property type="match status" value="1"/>
</dbReference>
<name>E8MZ44_ANATU</name>
<dbReference type="KEGG" id="atm:ANT_01530"/>
<evidence type="ECO:0000313" key="3">
    <source>
        <dbReference type="EMBL" id="BAJ62187.1"/>
    </source>
</evidence>
<accession>E8MZ44</accession>
<protein>
    <recommendedName>
        <fullName evidence="2">Nbr1 FW domain-containing protein</fullName>
    </recommendedName>
</protein>
<dbReference type="AlphaFoldDB" id="E8MZ44"/>
<dbReference type="HOGENOM" id="CLU_1615610_0_0_0"/>
<keyword evidence="1" id="KW-0732">Signal</keyword>
<evidence type="ECO:0000256" key="1">
    <source>
        <dbReference type="SAM" id="SignalP"/>
    </source>
</evidence>
<dbReference type="Proteomes" id="UP000008922">
    <property type="component" value="Chromosome"/>
</dbReference>
<dbReference type="InterPro" id="IPR013783">
    <property type="entry name" value="Ig-like_fold"/>
</dbReference>
<keyword evidence="4" id="KW-1185">Reference proteome</keyword>
<organism evidence="3 4">
    <name type="scientific">Anaerolinea thermophila (strain DSM 14523 / JCM 11388 / NBRC 100420 / UNI-1)</name>
    <dbReference type="NCBI Taxonomy" id="926569"/>
    <lineage>
        <taxon>Bacteria</taxon>
        <taxon>Bacillati</taxon>
        <taxon>Chloroflexota</taxon>
        <taxon>Anaerolineae</taxon>
        <taxon>Anaerolineales</taxon>
        <taxon>Anaerolineaceae</taxon>
        <taxon>Anaerolinea</taxon>
    </lineage>
</organism>
<feature type="signal peptide" evidence="1">
    <location>
        <begin position="1"/>
        <end position="18"/>
    </location>
</feature>
<dbReference type="GO" id="GO:0000407">
    <property type="term" value="C:phagophore assembly site"/>
    <property type="evidence" value="ECO:0007669"/>
    <property type="project" value="TreeGrafter"/>
</dbReference>
<dbReference type="Gene3D" id="2.60.40.10">
    <property type="entry name" value="Immunoglobulins"/>
    <property type="match status" value="1"/>
</dbReference>
<sequence length="164" mass="17650">MSLALILLILAGCGGLPARGTPTLAPFRPAPPLPATPTPLTNPADLVLPLSTPVCLDNLTFLSDVTIPDGTEVEPNSTLDKRWEVQNSGNCNWDERYRLRLIAGPAMQAAEEQALFPARSGNKAIIQVVFQAPAEPGQYRSAWQAYNAEGQPFGDVIFIDIVVK</sequence>